<comment type="caution">
    <text evidence="1">The sequence shown here is derived from an EMBL/GenBank/DDBJ whole genome shotgun (WGS) entry which is preliminary data.</text>
</comment>
<sequence length="100" mass="11079">MHIIVSKLLKTLDPETWEQYWRCYQQLRSDGKLGELDDGDMGCFSCHVCLVNAAANPHRDNGGAMRGVVVTCPSGPFKKGGEAGFLDLGSRFDQKPETYL</sequence>
<organism evidence="1 2">
    <name type="scientific">Lepraria finkii</name>
    <dbReference type="NCBI Taxonomy" id="1340010"/>
    <lineage>
        <taxon>Eukaryota</taxon>
        <taxon>Fungi</taxon>
        <taxon>Dikarya</taxon>
        <taxon>Ascomycota</taxon>
        <taxon>Pezizomycotina</taxon>
        <taxon>Lecanoromycetes</taxon>
        <taxon>OSLEUM clade</taxon>
        <taxon>Lecanoromycetidae</taxon>
        <taxon>Lecanorales</taxon>
        <taxon>Lecanorineae</taxon>
        <taxon>Stereocaulaceae</taxon>
        <taxon>Lepraria</taxon>
    </lineage>
</organism>
<accession>A0ABR4AP59</accession>
<gene>
    <name evidence="1" type="ORF">ABVK25_011447</name>
</gene>
<proteinExistence type="predicted"/>
<reference evidence="1 2" key="1">
    <citation type="submission" date="2024-09" db="EMBL/GenBank/DDBJ databases">
        <title>Rethinking Asexuality: The Enigmatic Case of Functional Sexual Genes in Lepraria (Stereocaulaceae).</title>
        <authorList>
            <person name="Doellman M."/>
            <person name="Sun Y."/>
            <person name="Barcenas-Pena A."/>
            <person name="Lumbsch H.T."/>
            <person name="Grewe F."/>
        </authorList>
    </citation>
    <scope>NUCLEOTIDE SEQUENCE [LARGE SCALE GENOMIC DNA]</scope>
    <source>
        <strain evidence="1 2">Grewe 0041</strain>
    </source>
</reference>
<dbReference type="Proteomes" id="UP001590951">
    <property type="component" value="Unassembled WGS sequence"/>
</dbReference>
<keyword evidence="2" id="KW-1185">Reference proteome</keyword>
<protein>
    <submittedName>
        <fullName evidence="1">Uncharacterized protein</fullName>
    </submittedName>
</protein>
<evidence type="ECO:0000313" key="2">
    <source>
        <dbReference type="Proteomes" id="UP001590951"/>
    </source>
</evidence>
<name>A0ABR4AP59_9LECA</name>
<evidence type="ECO:0000313" key="1">
    <source>
        <dbReference type="EMBL" id="KAL2047518.1"/>
    </source>
</evidence>
<dbReference type="EMBL" id="JBHFEH010000098">
    <property type="protein sequence ID" value="KAL2047518.1"/>
    <property type="molecule type" value="Genomic_DNA"/>
</dbReference>